<dbReference type="PROSITE" id="PS00866">
    <property type="entry name" value="CPSASE_1"/>
    <property type="match status" value="1"/>
</dbReference>
<proteinExistence type="predicted"/>
<evidence type="ECO:0000256" key="7">
    <source>
        <dbReference type="ARBA" id="ARBA00022840"/>
    </source>
</evidence>
<comment type="catalytic activity">
    <reaction evidence="13">
        <text>N(6)-biotinyl-L-lysyl-[protein] + hydrogencarbonate + ATP = N(6)-carboxybiotinyl-L-lysyl-[protein] + ADP + phosphate + H(+)</text>
        <dbReference type="Rhea" id="RHEA:13501"/>
        <dbReference type="Rhea" id="RHEA-COMP:10505"/>
        <dbReference type="Rhea" id="RHEA-COMP:10506"/>
        <dbReference type="ChEBI" id="CHEBI:15378"/>
        <dbReference type="ChEBI" id="CHEBI:17544"/>
        <dbReference type="ChEBI" id="CHEBI:30616"/>
        <dbReference type="ChEBI" id="CHEBI:43474"/>
        <dbReference type="ChEBI" id="CHEBI:83144"/>
        <dbReference type="ChEBI" id="CHEBI:83145"/>
        <dbReference type="ChEBI" id="CHEBI:456216"/>
        <dbReference type="EC" id="6.3.4.14"/>
    </reaction>
</comment>
<feature type="domain" description="Biotin carboxylation" evidence="17">
    <location>
        <begin position="28"/>
        <end position="530"/>
    </location>
</feature>
<dbReference type="GO" id="GO:0006633">
    <property type="term" value="P:fatty acid biosynthetic process"/>
    <property type="evidence" value="ECO:0007669"/>
    <property type="project" value="UniProtKB-KW"/>
</dbReference>
<feature type="domain" description="ATP-grasp" evidence="16">
    <location>
        <begin position="183"/>
        <end position="375"/>
    </location>
</feature>
<evidence type="ECO:0008006" key="22">
    <source>
        <dbReference type="Google" id="ProtNLM"/>
    </source>
</evidence>
<keyword evidence="7 14" id="KW-0067">ATP-binding</keyword>
<evidence type="ECO:0000259" key="18">
    <source>
        <dbReference type="PROSITE" id="PS50980"/>
    </source>
</evidence>
<evidence type="ECO:0000256" key="13">
    <source>
        <dbReference type="ARBA" id="ARBA00048600"/>
    </source>
</evidence>
<evidence type="ECO:0000259" key="19">
    <source>
        <dbReference type="PROSITE" id="PS50989"/>
    </source>
</evidence>
<organism evidence="20 21">
    <name type="scientific">Triparma laevis f. inornata</name>
    <dbReference type="NCBI Taxonomy" id="1714386"/>
    <lineage>
        <taxon>Eukaryota</taxon>
        <taxon>Sar</taxon>
        <taxon>Stramenopiles</taxon>
        <taxon>Ochrophyta</taxon>
        <taxon>Bolidophyceae</taxon>
        <taxon>Parmales</taxon>
        <taxon>Triparmaceae</taxon>
        <taxon>Triparma</taxon>
    </lineage>
</organism>
<dbReference type="Gene3D" id="3.30.470.20">
    <property type="entry name" value="ATP-grasp fold, B domain"/>
    <property type="match status" value="1"/>
</dbReference>
<evidence type="ECO:0000256" key="6">
    <source>
        <dbReference type="ARBA" id="ARBA00022832"/>
    </source>
</evidence>
<keyword evidence="8" id="KW-0443">Lipid metabolism</keyword>
<dbReference type="Pfam" id="PF08326">
    <property type="entry name" value="ACC_central"/>
    <property type="match status" value="1"/>
</dbReference>
<dbReference type="InterPro" id="IPR005479">
    <property type="entry name" value="CPAse_ATP-bd"/>
</dbReference>
<dbReference type="InterPro" id="IPR005482">
    <property type="entry name" value="Biotin_COase_C"/>
</dbReference>
<keyword evidence="11" id="KW-0511">Multifunctional enzyme</keyword>
<dbReference type="Proteomes" id="UP001162640">
    <property type="component" value="Unassembled WGS sequence"/>
</dbReference>
<dbReference type="SUPFAM" id="SSF52440">
    <property type="entry name" value="PreATP-grasp domain"/>
    <property type="match status" value="1"/>
</dbReference>
<evidence type="ECO:0000313" key="20">
    <source>
        <dbReference type="EMBL" id="GMH81906.1"/>
    </source>
</evidence>
<dbReference type="Gene3D" id="3.30.1490.20">
    <property type="entry name" value="ATP-grasp fold, A domain"/>
    <property type="match status" value="1"/>
</dbReference>
<keyword evidence="10" id="KW-0092">Biotin</keyword>
<keyword evidence="9" id="KW-0275">Fatty acid biosynthesis</keyword>
<dbReference type="GO" id="GO:0003989">
    <property type="term" value="F:acetyl-CoA carboxylase activity"/>
    <property type="evidence" value="ECO:0007669"/>
    <property type="project" value="UniProtKB-EC"/>
</dbReference>
<dbReference type="PANTHER" id="PTHR45728:SF3">
    <property type="entry name" value="ACETYL-COA CARBOXYLASE"/>
    <property type="match status" value="1"/>
</dbReference>
<dbReference type="Pfam" id="PF01039">
    <property type="entry name" value="Carboxyl_trans"/>
    <property type="match status" value="1"/>
</dbReference>
<feature type="domain" description="CoA carboxyltransferase C-terminal" evidence="19">
    <location>
        <begin position="1948"/>
        <end position="2261"/>
    </location>
</feature>
<reference evidence="21" key="1">
    <citation type="journal article" date="2023" name="Commun. Biol.">
        <title>Genome analysis of Parmales, the sister group of diatoms, reveals the evolutionary specialization of diatoms from phago-mixotrophs to photoautotrophs.</title>
        <authorList>
            <person name="Ban H."/>
            <person name="Sato S."/>
            <person name="Yoshikawa S."/>
            <person name="Yamada K."/>
            <person name="Nakamura Y."/>
            <person name="Ichinomiya M."/>
            <person name="Sato N."/>
            <person name="Blanc-Mathieu R."/>
            <person name="Endo H."/>
            <person name="Kuwata A."/>
            <person name="Ogata H."/>
        </authorList>
    </citation>
    <scope>NUCLEOTIDE SEQUENCE [LARGE SCALE GENOMIC DNA]</scope>
</reference>
<dbReference type="PROSITE" id="PS50980">
    <property type="entry name" value="COA_CT_NTER"/>
    <property type="match status" value="1"/>
</dbReference>
<dbReference type="Pfam" id="PF21385">
    <property type="entry name" value="ACCA_BT"/>
    <property type="match status" value="1"/>
</dbReference>
<keyword evidence="5 14" id="KW-0547">Nucleotide-binding</keyword>
<dbReference type="GO" id="GO:0005524">
    <property type="term" value="F:ATP binding"/>
    <property type="evidence" value="ECO:0007669"/>
    <property type="project" value="UniProtKB-UniRule"/>
</dbReference>
<dbReference type="SUPFAM" id="SSF51230">
    <property type="entry name" value="Single hybrid motif"/>
    <property type="match status" value="1"/>
</dbReference>
<evidence type="ECO:0000256" key="5">
    <source>
        <dbReference type="ARBA" id="ARBA00022741"/>
    </source>
</evidence>
<accession>A0A9W7AZW4</accession>
<dbReference type="PANTHER" id="PTHR45728">
    <property type="entry name" value="ACETYL-COA CARBOXYLASE, ISOFORM A"/>
    <property type="match status" value="1"/>
</dbReference>
<evidence type="ECO:0000256" key="12">
    <source>
        <dbReference type="ARBA" id="ARBA00048065"/>
    </source>
</evidence>
<dbReference type="SUPFAM" id="SSF52096">
    <property type="entry name" value="ClpP/crotonase"/>
    <property type="match status" value="2"/>
</dbReference>
<sequence length="2370" mass="258958">MPSQPTNHRTYGSVNEFVTALAGPKAHPITKILVANNGIGAVKLIRSVRQFSFGAFGTPSAITFVVMATPEDLKANAEYIRMADEIVDVPGGSNNNNYANVTLIVEIARFHRVDAVWAGWGHASENPLLPNTLHSLSPPIKFIGPPGPAMHALGDKIGSTIIAQTAGVPCISWNGDMVRGTYDKSTGSLSKELLDKCNVTTDQMAEEEAKRIGFPVMIKASEGGGGKGIRMVKTLDSVKNAFRQVQGEVPGSPIFIMKLSSQSRHLEVQLIADEYGDAIALNGRDCSVQRRHQKIIEEGPPVAADPSVWTEMEKAAVSLAKAVNYVNAGTVEYLYSEPDKKFYFLELNPRLQVEHPVTEMITRVNLPAIQVQIAMGLPLYAIGDIRSYFGKSRYEDPETPLKINFEETKRNKANGHCIAVRITAENAEQGFKPTSGGIQELNFRSTPDVWGYFSMDSSGTVHEFADSQFGHLFANGVDREQARKNMVLALQELSIRGDISTTIDYISNLMRLPDFVENRIDTGWLDRLISAGSLSSAIAAAPSAQKKHSPLLNVVFGASIVAFSSCLDSEKEFLESAEKGQIPPATLLNPIKKFELIFDGTKYLLTSVRSGLNNFAIYSTTSSNTYLSVNIRLLSDGGYLISVGGSSYVVYVLSKIGSPGGFKISVAGVNVAFTPDYDPETLATDVAGKLVKQLVPDGSHLNRGDAYAEIEVMKMFLPLTVPEPGTINWKSNEGAALAPGAVLAKMTLDNPNAVKQVDKFTGSIDLATARGMTLDNPNAVKQVDKFTGSIDLATAVPSSPVKSQSSSSSSSTSTARAHTILKQSVASLQRVMSGFVIPSDNLESALTGLQDAVSDPTLPVYEIDEQLSVLSGRIDSSVFEFCSTLLESYKVSLLTTPMHFPAHKIIDRLEEHSSTLLDGADRQAFNTLTAGLRDSAVPYVKTTDGNYGSERALQALLVLLRSFIDVERNFTISDSYADAIQTLRTLGTPSSDIMAMVRSHSQLSETSKLAELLIEVIGGAAVAKKMNNPNTSPKPGRKKSVVEGAHSLFAAMPCLSEIGKLKGNTTYTSLAAKARKLLLQETIPSVSGRTDLFAQTAKQAASAQPAEKAKIISKFVESNVPMTDIFLDSLSSCSDPILKSTLLQIYLEKSYRVYELSNFVFDEKLSICTFNFKLKNENATSALTMKKGQSLNSMNDLTKLVSENDGNASDSDTSDSGLSRAGRVPPATVRTGVFAIVSSISDLSTPDFSARMDKIVTKFPQFNKEQPRGLSGPINAMHIAVPNANVELDHDNVSKSLEQNLTKFAEKLTRADVRRLTFLLSRAPSSTSNQLYKMPSIFTYRSRSEFKEDKLFRHIEPAMAYNLDLAKVAGNFKVHPLDIETTGIAGNVHLYLAQPKPSALAKEHKQTSKLPRIFVRSLFLLPKYSQAAFERVYVTTLNALDSSAATASIGGSDNHIFINLLSSSIVDPGELSGMIKNVVKMHRARANLLGISEVEVKITCATRGSSAPLTLRIVVANPTGFVETVSVYVEAEEDGVYVFRVVGGANVEFRGAGENSLDGQKVDAPYPLTRVFDRQRRLAAKMTDTVYCYDIPTLFNVAVEALWDDYIDVKSKGGFEIADAKPRVCTSVSELVVRKRRAKKDDEQRWTMADYLDGKLEIVETNRAAGENDISMVAWLVTLKTPEYPGGRQFILISNDITQAAGSFGTREDILFKLASEYARKRKLPRLYMAANSGARIGMAESVKSKVRNCEYDDYGRNSSELVASFKVEFKNPEKPEGGFKHLYLENKDLDVLGDGAVITVDENGQKKITTVVGTEEDLGVENLKGSGLIAGETSKAYDEIFTLTVVLGRSVGIGAYLVRLGQRTIQKKSSSPIILTGYGALNKLMNSNVYSTNDQLGGPQIMSPNGVSHQLANDHLSAIAETLSWLSFVPDLRGNPAPVSDIRGIDVVERPIEFTPVAGVPYDPRDLLNGGYVEGKWLSGFFDRDSFNETMADWAKTVICGRARLGGMPVGVIATENRTVELVIPAEPADVKSSETLLAQAGGVWFPDSAHKTATAIRDFNGEDIPLMIFANWRGFSGGTRDMYNEILKFGSQIVDALVAYTKPVSVYLPPHGELRGGAWVVIDSTINASVMEFYSSETARGGVLEAAGAASIKFRKKDLIKSMHRLDKVLISLDMRLSERLSDEDREKCLGEVAERENMLLPVYDQISVQFADLHDTPGRMKAKGVIREEIPWATSRVFFYHRIRRRLEEFRVREEMCLVSNLGEESLTAVNASKLLKKWFVNEGAGSQTEEAWENDDRAVYAWFQDSKFELAKKVSKLRSESVGRAVRNLCALSEEGLMNGLRGWMDGLSRDDRDAFASDLSNMLDL</sequence>
<comment type="pathway">
    <text evidence="2">Lipid metabolism; malonyl-CoA biosynthesis; malonyl-CoA from acetyl-CoA: step 1/1.</text>
</comment>
<evidence type="ECO:0000259" key="17">
    <source>
        <dbReference type="PROSITE" id="PS50979"/>
    </source>
</evidence>
<dbReference type="InterPro" id="IPR011763">
    <property type="entry name" value="COA_CT_C"/>
</dbReference>
<dbReference type="InterPro" id="IPR016185">
    <property type="entry name" value="PreATP-grasp_dom_sf"/>
</dbReference>
<evidence type="ECO:0000259" key="16">
    <source>
        <dbReference type="PROSITE" id="PS50975"/>
    </source>
</evidence>
<evidence type="ECO:0000256" key="9">
    <source>
        <dbReference type="ARBA" id="ARBA00023160"/>
    </source>
</evidence>
<dbReference type="SMART" id="SM00878">
    <property type="entry name" value="Biotin_carb_C"/>
    <property type="match status" value="1"/>
</dbReference>
<dbReference type="SUPFAM" id="SSF56059">
    <property type="entry name" value="Glutathione synthetase ATP-binding domain-like"/>
    <property type="match status" value="1"/>
</dbReference>
<dbReference type="Pfam" id="PF02786">
    <property type="entry name" value="CPSase_L_D2"/>
    <property type="match status" value="1"/>
</dbReference>
<dbReference type="InterPro" id="IPR029045">
    <property type="entry name" value="ClpP/crotonase-like_dom_sf"/>
</dbReference>
<dbReference type="Gene3D" id="2.40.50.100">
    <property type="match status" value="1"/>
</dbReference>
<dbReference type="InterPro" id="IPR011764">
    <property type="entry name" value="Biotin_carboxylation_dom"/>
</dbReference>
<dbReference type="EMBL" id="BLQM01000306">
    <property type="protein sequence ID" value="GMH81906.1"/>
    <property type="molecule type" value="Genomic_DNA"/>
</dbReference>
<dbReference type="InterPro" id="IPR013815">
    <property type="entry name" value="ATP_grasp_subdomain_1"/>
</dbReference>
<evidence type="ECO:0000256" key="10">
    <source>
        <dbReference type="ARBA" id="ARBA00023267"/>
    </source>
</evidence>
<dbReference type="GO" id="GO:0046872">
    <property type="term" value="F:metal ion binding"/>
    <property type="evidence" value="ECO:0007669"/>
    <property type="project" value="InterPro"/>
</dbReference>
<keyword evidence="3" id="KW-0444">Lipid biosynthesis</keyword>
<protein>
    <recommendedName>
        <fullName evidence="22">Acetyl-CoA carboxylase</fullName>
    </recommendedName>
</protein>
<dbReference type="InterPro" id="IPR034733">
    <property type="entry name" value="AcCoA_carboxyl_beta"/>
</dbReference>
<dbReference type="FunFam" id="3.90.226.10:FF:000010">
    <property type="entry name" value="acetyl-CoA carboxylase isoform X2"/>
    <property type="match status" value="1"/>
</dbReference>
<dbReference type="CDD" id="cd06850">
    <property type="entry name" value="biotinyl_domain"/>
    <property type="match status" value="1"/>
</dbReference>
<evidence type="ECO:0000256" key="15">
    <source>
        <dbReference type="SAM" id="MobiDB-lite"/>
    </source>
</evidence>
<evidence type="ECO:0000313" key="21">
    <source>
        <dbReference type="Proteomes" id="UP001162640"/>
    </source>
</evidence>
<feature type="domain" description="CoA carboxyltransferase N-terminal" evidence="18">
    <location>
        <begin position="1595"/>
        <end position="1942"/>
    </location>
</feature>
<dbReference type="InterPro" id="IPR011054">
    <property type="entry name" value="Rudment_hybrid_motif"/>
</dbReference>
<name>A0A9W7AZW4_9STRA</name>
<dbReference type="InterPro" id="IPR049074">
    <property type="entry name" value="ACCA_BT"/>
</dbReference>
<dbReference type="Pfam" id="PF00364">
    <property type="entry name" value="Biotin_lipoyl"/>
    <property type="match status" value="1"/>
</dbReference>
<dbReference type="InterPro" id="IPR001882">
    <property type="entry name" value="Biotin_BS"/>
</dbReference>
<dbReference type="Gene3D" id="3.40.50.20">
    <property type="match status" value="1"/>
</dbReference>
<dbReference type="Pfam" id="PF02785">
    <property type="entry name" value="Biotin_carb_C"/>
    <property type="match status" value="1"/>
</dbReference>
<dbReference type="PROSITE" id="PS50979">
    <property type="entry name" value="BC"/>
    <property type="match status" value="1"/>
</dbReference>
<dbReference type="InterPro" id="IPR011761">
    <property type="entry name" value="ATP-grasp"/>
</dbReference>
<dbReference type="InterPro" id="IPR049076">
    <property type="entry name" value="ACCA"/>
</dbReference>
<gene>
    <name evidence="20" type="ORF">TL16_g09084</name>
</gene>
<dbReference type="Pfam" id="PF00289">
    <property type="entry name" value="Biotin_carb_N"/>
    <property type="match status" value="1"/>
</dbReference>
<feature type="compositionally biased region" description="Polar residues" evidence="15">
    <location>
        <begin position="1204"/>
        <end position="1217"/>
    </location>
</feature>
<dbReference type="InterPro" id="IPR005481">
    <property type="entry name" value="BC-like_N"/>
</dbReference>
<dbReference type="Gene3D" id="3.90.226.10">
    <property type="entry name" value="2-enoyl-CoA Hydratase, Chain A, domain 1"/>
    <property type="match status" value="3"/>
</dbReference>
<dbReference type="PROSITE" id="PS00867">
    <property type="entry name" value="CPSASE_2"/>
    <property type="match status" value="1"/>
</dbReference>
<keyword evidence="6" id="KW-0276">Fatty acid metabolism</keyword>
<comment type="caution">
    <text evidence="20">The sequence shown here is derived from an EMBL/GenBank/DDBJ whole genome shotgun (WGS) entry which is preliminary data.</text>
</comment>
<comment type="catalytic activity">
    <reaction evidence="12">
        <text>hydrogencarbonate + acetyl-CoA + ATP = malonyl-CoA + ADP + phosphate + H(+)</text>
        <dbReference type="Rhea" id="RHEA:11308"/>
        <dbReference type="ChEBI" id="CHEBI:15378"/>
        <dbReference type="ChEBI" id="CHEBI:17544"/>
        <dbReference type="ChEBI" id="CHEBI:30616"/>
        <dbReference type="ChEBI" id="CHEBI:43474"/>
        <dbReference type="ChEBI" id="CHEBI:57288"/>
        <dbReference type="ChEBI" id="CHEBI:57384"/>
        <dbReference type="ChEBI" id="CHEBI:456216"/>
        <dbReference type="EC" id="6.4.1.2"/>
    </reaction>
</comment>
<dbReference type="PROSITE" id="PS00188">
    <property type="entry name" value="BIOTIN"/>
    <property type="match status" value="1"/>
</dbReference>
<dbReference type="InterPro" id="IPR011053">
    <property type="entry name" value="Single_hybrid_motif"/>
</dbReference>
<comment type="cofactor">
    <cofactor evidence="1">
        <name>biotin</name>
        <dbReference type="ChEBI" id="CHEBI:57586"/>
    </cofactor>
</comment>
<dbReference type="GO" id="GO:0004075">
    <property type="term" value="F:biotin carboxylase activity"/>
    <property type="evidence" value="ECO:0007669"/>
    <property type="project" value="UniProtKB-EC"/>
</dbReference>
<dbReference type="FunFam" id="3.30.1490.20:FF:000003">
    <property type="entry name" value="acetyl-CoA carboxylase isoform X1"/>
    <property type="match status" value="1"/>
</dbReference>
<dbReference type="Gene3D" id="3.90.1770.10">
    <property type="entry name" value="PreATP-grasp domain"/>
    <property type="match status" value="1"/>
</dbReference>
<evidence type="ECO:0000256" key="14">
    <source>
        <dbReference type="PROSITE-ProRule" id="PRU00409"/>
    </source>
</evidence>
<evidence type="ECO:0000256" key="8">
    <source>
        <dbReference type="ARBA" id="ARBA00023098"/>
    </source>
</evidence>
<evidence type="ECO:0000256" key="1">
    <source>
        <dbReference type="ARBA" id="ARBA00001953"/>
    </source>
</evidence>
<dbReference type="PROSITE" id="PS50989">
    <property type="entry name" value="COA_CT_CTER"/>
    <property type="match status" value="1"/>
</dbReference>
<feature type="region of interest" description="Disordered" evidence="15">
    <location>
        <begin position="1201"/>
        <end position="1224"/>
    </location>
</feature>
<dbReference type="SUPFAM" id="SSF51246">
    <property type="entry name" value="Rudiment single hybrid motif"/>
    <property type="match status" value="1"/>
</dbReference>
<evidence type="ECO:0000256" key="11">
    <source>
        <dbReference type="ARBA" id="ARBA00023268"/>
    </source>
</evidence>
<dbReference type="InterPro" id="IPR013537">
    <property type="entry name" value="AcCoA_COase_cen"/>
</dbReference>
<dbReference type="FunFam" id="2.40.50.100:FF:000005">
    <property type="entry name" value="Acetyl-CoA carboxylase 1"/>
    <property type="match status" value="1"/>
</dbReference>
<evidence type="ECO:0000256" key="4">
    <source>
        <dbReference type="ARBA" id="ARBA00022598"/>
    </source>
</evidence>
<evidence type="ECO:0000256" key="3">
    <source>
        <dbReference type="ARBA" id="ARBA00022516"/>
    </source>
</evidence>
<evidence type="ECO:0000256" key="2">
    <source>
        <dbReference type="ARBA" id="ARBA00004956"/>
    </source>
</evidence>
<dbReference type="InterPro" id="IPR000089">
    <property type="entry name" value="Biotin_lipoyl"/>
</dbReference>
<dbReference type="InterPro" id="IPR011762">
    <property type="entry name" value="COA_CT_N"/>
</dbReference>
<dbReference type="Gene3D" id="2.40.460.10">
    <property type="entry name" value="Biotin dependent carboxylase carboxyltransferase"/>
    <property type="match status" value="1"/>
</dbReference>
<keyword evidence="4" id="KW-0436">Ligase</keyword>
<dbReference type="PROSITE" id="PS50975">
    <property type="entry name" value="ATP_GRASP"/>
    <property type="match status" value="1"/>
</dbReference>